<keyword evidence="5" id="KW-1185">Reference proteome</keyword>
<dbReference type="Pfam" id="PF02861">
    <property type="entry name" value="Clp_N"/>
    <property type="match status" value="4"/>
</dbReference>
<comment type="caution">
    <text evidence="4">The sequence shown here is derived from an EMBL/GenBank/DDBJ whole genome shotgun (WGS) entry which is preliminary data.</text>
</comment>
<dbReference type="GO" id="GO:0008233">
    <property type="term" value="F:peptidase activity"/>
    <property type="evidence" value="ECO:0007669"/>
    <property type="project" value="UniProtKB-KW"/>
</dbReference>
<dbReference type="InterPro" id="IPR036628">
    <property type="entry name" value="Clp_N_dom_sf"/>
</dbReference>
<feature type="region of interest" description="Disordered" evidence="2">
    <location>
        <begin position="302"/>
        <end position="388"/>
    </location>
</feature>
<keyword evidence="4" id="KW-0378">Hydrolase</keyword>
<name>A0ABW6WCN1_9ACTN</name>
<protein>
    <submittedName>
        <fullName evidence="4">Clp protease N-terminal domain-containing protein</fullName>
    </submittedName>
</protein>
<dbReference type="GO" id="GO:0006508">
    <property type="term" value="P:proteolysis"/>
    <property type="evidence" value="ECO:0007669"/>
    <property type="project" value="UniProtKB-KW"/>
</dbReference>
<dbReference type="SUPFAM" id="SSF81923">
    <property type="entry name" value="Double Clp-N motif"/>
    <property type="match status" value="3"/>
</dbReference>
<evidence type="ECO:0000313" key="5">
    <source>
        <dbReference type="Proteomes" id="UP001602245"/>
    </source>
</evidence>
<dbReference type="PANTHER" id="PTHR47016">
    <property type="entry name" value="ATP-DEPENDENT CLP PROTEASE ATP-BINDING SUBUNIT CLPT1, CHLOROPLASTIC"/>
    <property type="match status" value="1"/>
</dbReference>
<reference evidence="4 5" key="1">
    <citation type="submission" date="2024-10" db="EMBL/GenBank/DDBJ databases">
        <title>The Natural Products Discovery Center: Release of the First 8490 Sequenced Strains for Exploring Actinobacteria Biosynthetic Diversity.</title>
        <authorList>
            <person name="Kalkreuter E."/>
            <person name="Kautsar S.A."/>
            <person name="Yang D."/>
            <person name="Bader C.D."/>
            <person name="Teijaro C.N."/>
            <person name="Fluegel L."/>
            <person name="Davis C.M."/>
            <person name="Simpson J.R."/>
            <person name="Lauterbach L."/>
            <person name="Steele A.D."/>
            <person name="Gui C."/>
            <person name="Meng S."/>
            <person name="Li G."/>
            <person name="Viehrig K."/>
            <person name="Ye F."/>
            <person name="Su P."/>
            <person name="Kiefer A.F."/>
            <person name="Nichols A."/>
            <person name="Cepeda A.J."/>
            <person name="Yan W."/>
            <person name="Fan B."/>
            <person name="Jiang Y."/>
            <person name="Adhikari A."/>
            <person name="Zheng C.-J."/>
            <person name="Schuster L."/>
            <person name="Cowan T.M."/>
            <person name="Smanski M.J."/>
            <person name="Chevrette M.G."/>
            <person name="De Carvalho L.P.S."/>
            <person name="Shen B."/>
        </authorList>
    </citation>
    <scope>NUCLEOTIDE SEQUENCE [LARGE SCALE GENOMIC DNA]</scope>
    <source>
        <strain evidence="4 5">NPDC000087</strain>
    </source>
</reference>
<evidence type="ECO:0000256" key="2">
    <source>
        <dbReference type="SAM" id="MobiDB-lite"/>
    </source>
</evidence>
<dbReference type="Gene3D" id="1.10.1780.10">
    <property type="entry name" value="Clp, N-terminal domain"/>
    <property type="match status" value="3"/>
</dbReference>
<organism evidence="4 5">
    <name type="scientific">Paractinoplanes globisporus</name>
    <dbReference type="NCBI Taxonomy" id="113565"/>
    <lineage>
        <taxon>Bacteria</taxon>
        <taxon>Bacillati</taxon>
        <taxon>Actinomycetota</taxon>
        <taxon>Actinomycetes</taxon>
        <taxon>Micromonosporales</taxon>
        <taxon>Micromonosporaceae</taxon>
        <taxon>Paractinoplanes</taxon>
    </lineage>
</organism>
<feature type="domain" description="Clp R" evidence="3">
    <location>
        <begin position="165"/>
        <end position="308"/>
    </location>
</feature>
<evidence type="ECO:0000259" key="3">
    <source>
        <dbReference type="PROSITE" id="PS51903"/>
    </source>
</evidence>
<evidence type="ECO:0000313" key="4">
    <source>
        <dbReference type="EMBL" id="MFF5290768.1"/>
    </source>
</evidence>
<feature type="domain" description="Clp R" evidence="3">
    <location>
        <begin position="391"/>
        <end position="533"/>
    </location>
</feature>
<dbReference type="PANTHER" id="PTHR47016:SF5">
    <property type="entry name" value="CLP DOMAIN SUPERFAMILY PROTEIN"/>
    <property type="match status" value="1"/>
</dbReference>
<dbReference type="Proteomes" id="UP001602245">
    <property type="component" value="Unassembled WGS sequence"/>
</dbReference>
<gene>
    <name evidence="4" type="ORF">ACFY35_15090</name>
</gene>
<evidence type="ECO:0000256" key="1">
    <source>
        <dbReference type="PROSITE-ProRule" id="PRU01251"/>
    </source>
</evidence>
<accession>A0ABW6WCN1</accession>
<feature type="region of interest" description="Disordered" evidence="2">
    <location>
        <begin position="734"/>
        <end position="753"/>
    </location>
</feature>
<keyword evidence="4" id="KW-0645">Protease</keyword>
<dbReference type="RefSeq" id="WP_020510238.1">
    <property type="nucleotide sequence ID" value="NZ_JBIAZU010000002.1"/>
</dbReference>
<keyword evidence="1" id="KW-0677">Repeat</keyword>
<feature type="domain" description="Clp R" evidence="3">
    <location>
        <begin position="2"/>
        <end position="144"/>
    </location>
</feature>
<dbReference type="InterPro" id="IPR044217">
    <property type="entry name" value="CLPT1/2"/>
</dbReference>
<feature type="compositionally biased region" description="Gly residues" evidence="2">
    <location>
        <begin position="330"/>
        <end position="351"/>
    </location>
</feature>
<dbReference type="InterPro" id="IPR004176">
    <property type="entry name" value="Clp_R_N"/>
</dbReference>
<feature type="compositionally biased region" description="Low complexity" evidence="2">
    <location>
        <begin position="352"/>
        <end position="368"/>
    </location>
</feature>
<dbReference type="EMBL" id="JBIAZU010000002">
    <property type="protein sequence ID" value="MFF5290768.1"/>
    <property type="molecule type" value="Genomic_DNA"/>
</dbReference>
<sequence>MFERFTDRARRIVVLAQEEARGLQHNYIGTEHLLLGALVEGEGVAATVLVDLGVPYESVHARLVEIIGLGQTAPSGHIPFTPRAKKVIQLSLLIALRMGHGYVGTEHVLLGLVAEGEGVACQIMIGLGADLDRVHEHVITTLASYPDAAVPEGAPPWAIRDPYGFRRYNETARRAIVAADEEAQNLRHNHIGTEHHLLGMLRENTVAARALTSLGITYDAVRHDVELIARPDAQPPAGRLPAGLSQDARRMLALAPREADQLGHRDISTQHLLLALVRPNEGVACQVLVALGANLDLVRRRALNPPGAPPGTAPSSAPGTASSGAPGTASSGGLGTASSGGLGTASSGGPGTASSGAPGTASSGAPGTAPGGPPSAGGRQAAAGYPPRVTFERFTDRARRVIVLSQEEARTLGHNYIGTEHLLLGLIQEGGGVAAKVIELAGISLTDLRADTEEIIGRGPGAPTGHIPFTPRSKKVLECAMREALALGHDYVGTEHLLLGMIREGEGVAAEVLIQRGLGLDGTRRSVIQLLAPATESAVEEWARWQAATVARDGGRPVELYHGASGLVLLARSGLHLPLGFVTDVLRLTRAGSQPDERLAALHALPNVQRMRALAWPTPARVGFAALLGADAPADSRLVAPGASAAELRDSLMRAVARARVGEPQDEVTAEILNSGRRLSDGVVTTLLAVGPGAVAADPLLPLRLRDGADCVPALSGPQRALLEWTGARAVVPARSRSSSTAPGPGLTGISRRGKLTNLLPSQLALPSELLRHRFANGALLYRLHETETQPPVESVRILLDASPSTFGSIGVVLRIVVQAIVSALWAARRVPTLVYLDQPELETPVHKPSDLGLVWTRQSLEPVDLAPVLVSAQRSEQPSVLLTQHWLVADHGIVATERLRVITTQRPGDDPEVPPSPPFHAHLAAEPTKAQLAAAVSAALAPQER</sequence>
<proteinExistence type="predicted"/>
<feature type="compositionally biased region" description="Low complexity" evidence="2">
    <location>
        <begin position="734"/>
        <end position="745"/>
    </location>
</feature>
<dbReference type="PROSITE" id="PS51903">
    <property type="entry name" value="CLP_R"/>
    <property type="match status" value="3"/>
</dbReference>
<feature type="compositionally biased region" description="Low complexity" evidence="2">
    <location>
        <begin position="313"/>
        <end position="329"/>
    </location>
</feature>